<name>A0A183DN81_9BILA</name>
<dbReference type="EMBL" id="UYRT01077870">
    <property type="protein sequence ID" value="VDN17086.1"/>
    <property type="molecule type" value="Genomic_DNA"/>
</dbReference>
<reference evidence="1 2" key="2">
    <citation type="submission" date="2018-11" db="EMBL/GenBank/DDBJ databases">
        <authorList>
            <consortium name="Pathogen Informatics"/>
        </authorList>
    </citation>
    <scope>NUCLEOTIDE SEQUENCE [LARGE SCALE GENOMIC DNA]</scope>
</reference>
<keyword evidence="2" id="KW-1185">Reference proteome</keyword>
<protein>
    <submittedName>
        <fullName evidence="3">Transposase</fullName>
    </submittedName>
</protein>
<reference evidence="3" key="1">
    <citation type="submission" date="2016-06" db="UniProtKB">
        <authorList>
            <consortium name="WormBaseParasite"/>
        </authorList>
    </citation>
    <scope>IDENTIFICATION</scope>
</reference>
<sequence length="135" mass="14847">MLSDNPREHRPARFKTAPFVKRKFLNPFHWRTSLLPVSTPPGTVRTRAHRSRTFVPLSTFIHARPFYARCTARHATPPAHASALRALFLTADAKSVTENDFTSTVKGAAATQLYWGYGASPPQDASAGSAQEQAA</sequence>
<dbReference type="Proteomes" id="UP000271098">
    <property type="component" value="Unassembled WGS sequence"/>
</dbReference>
<evidence type="ECO:0000313" key="3">
    <source>
        <dbReference type="WBParaSite" id="GPUH_0001018501-mRNA-1"/>
    </source>
</evidence>
<organism evidence="3">
    <name type="scientific">Gongylonema pulchrum</name>
    <dbReference type="NCBI Taxonomy" id="637853"/>
    <lineage>
        <taxon>Eukaryota</taxon>
        <taxon>Metazoa</taxon>
        <taxon>Ecdysozoa</taxon>
        <taxon>Nematoda</taxon>
        <taxon>Chromadorea</taxon>
        <taxon>Rhabditida</taxon>
        <taxon>Spirurina</taxon>
        <taxon>Spiruromorpha</taxon>
        <taxon>Spiruroidea</taxon>
        <taxon>Gongylonematidae</taxon>
        <taxon>Gongylonema</taxon>
    </lineage>
</organism>
<proteinExistence type="predicted"/>
<dbReference type="AlphaFoldDB" id="A0A183DN81"/>
<accession>A0A183DN81</accession>
<dbReference type="WBParaSite" id="GPUH_0001018501-mRNA-1">
    <property type="protein sequence ID" value="GPUH_0001018501-mRNA-1"/>
    <property type="gene ID" value="GPUH_0001018501"/>
</dbReference>
<gene>
    <name evidence="1" type="ORF">GPUH_LOCUS10172</name>
</gene>
<evidence type="ECO:0000313" key="2">
    <source>
        <dbReference type="Proteomes" id="UP000271098"/>
    </source>
</evidence>
<evidence type="ECO:0000313" key="1">
    <source>
        <dbReference type="EMBL" id="VDN17086.1"/>
    </source>
</evidence>